<keyword evidence="3" id="KW-0328">Glycosyltransferase</keyword>
<keyword evidence="13" id="KW-1185">Reference proteome</keyword>
<keyword evidence="6" id="KW-0133">Cell shape</keyword>
<evidence type="ECO:0000256" key="4">
    <source>
        <dbReference type="ARBA" id="ARBA00022679"/>
    </source>
</evidence>
<evidence type="ECO:0000256" key="5">
    <source>
        <dbReference type="ARBA" id="ARBA00022692"/>
    </source>
</evidence>
<dbReference type="Gene3D" id="1.10.3810.10">
    <property type="entry name" value="Biosynthetic peptidoglycan transglycosylase-like"/>
    <property type="match status" value="1"/>
</dbReference>
<protein>
    <submittedName>
        <fullName evidence="12">Monofunctional biosynthetic peptidoglycan transglycosylase</fullName>
    </submittedName>
</protein>
<evidence type="ECO:0000256" key="9">
    <source>
        <dbReference type="ARBA" id="ARBA00023136"/>
    </source>
</evidence>
<evidence type="ECO:0000256" key="3">
    <source>
        <dbReference type="ARBA" id="ARBA00022676"/>
    </source>
</evidence>
<evidence type="ECO:0000256" key="2">
    <source>
        <dbReference type="ARBA" id="ARBA00022519"/>
    </source>
</evidence>
<evidence type="ECO:0000256" key="1">
    <source>
        <dbReference type="ARBA" id="ARBA00022475"/>
    </source>
</evidence>
<keyword evidence="4" id="KW-0808">Transferase</keyword>
<dbReference type="Proteomes" id="UP000217289">
    <property type="component" value="Chromosome"/>
</dbReference>
<dbReference type="GO" id="GO:0016763">
    <property type="term" value="F:pentosyltransferase activity"/>
    <property type="evidence" value="ECO:0007669"/>
    <property type="project" value="InterPro"/>
</dbReference>
<dbReference type="InterPro" id="IPR011812">
    <property type="entry name" value="Pep_trsgly"/>
</dbReference>
<evidence type="ECO:0000259" key="11">
    <source>
        <dbReference type="Pfam" id="PF00912"/>
    </source>
</evidence>
<dbReference type="InterPro" id="IPR001264">
    <property type="entry name" value="Glyco_trans_51"/>
</dbReference>
<dbReference type="GO" id="GO:0009274">
    <property type="term" value="C:peptidoglycan-based cell wall"/>
    <property type="evidence" value="ECO:0007669"/>
    <property type="project" value="InterPro"/>
</dbReference>
<sequence length="631" mass="67962">MPSRRLLKKGLLVLVGLLVALAAAGTAAHVWLQGEGARAQVVGRFLPALEARVGPVRLGNTFRVGWTGTVTLGPLELPGSQPEGPPVVSIAQVTVHPRLRALLSGRVEASQVVLSDVTVDAGPSGSELQALLERMRAPRSAPSPTPARATARVWPELVLEDVHLAFERHGRVRWGPLSARVRLENPDGTLRMEATARLPGGGSATMTMKSTDSGMTGTLQGRDIPAGPLLSLGEPPVDLEGGVMEGAVTLEGSGAASFSLAVKGLSLSNPRLAPEPVGPLTFSAEGRLRGQWARRTVALESLRVTVGERREVQVDVTGEASWSEPPRFSLSAELSPLTFAQAVAALPPALVPEDIDLAQQEGELQASLALSGPLFERRDWQLKAKLELPRKKGHAQKGPLAWLRGPFDYRPLTAEGRGQALRIGPNSPTFVPFEEFPPYLVRAVLRSEDGGFWTHQGFDFDSLRTLLLDPRDGKVRGGSTLTQQLAKNLFLSREKTYARKVKEALLTLALESAVPKQRLLELYFNIIEWGPNLYGIGAAASHYFDKPAYALSVREAAFLATIIPNPVRYHGYCTQGALSDVWARNVDTLLGKLLADGALTEPEYQQSLAERLAFACTVDARTRSVEAPSAE</sequence>
<keyword evidence="7" id="KW-0573">Peptidoglycan synthesis</keyword>
<evidence type="ECO:0000313" key="12">
    <source>
        <dbReference type="EMBL" id="ATB27549.1"/>
    </source>
</evidence>
<dbReference type="PANTHER" id="PTHR30400">
    <property type="entry name" value="MONOFUNCTIONAL BIOSYNTHETIC PEPTIDOGLYCAN TRANSGLYCOSYLASE"/>
    <property type="match status" value="1"/>
</dbReference>
<proteinExistence type="predicted"/>
<dbReference type="EMBL" id="CP022163">
    <property type="protein sequence ID" value="ATB27549.1"/>
    <property type="molecule type" value="Genomic_DNA"/>
</dbReference>
<accession>A0A250I6Q8</accession>
<keyword evidence="2" id="KW-0997">Cell inner membrane</keyword>
<dbReference type="KEGG" id="mbd:MEBOL_000992"/>
<dbReference type="GO" id="GO:0009252">
    <property type="term" value="P:peptidoglycan biosynthetic process"/>
    <property type="evidence" value="ECO:0007669"/>
    <property type="project" value="UniProtKB-KW"/>
</dbReference>
<dbReference type="GO" id="GO:0008360">
    <property type="term" value="P:regulation of cell shape"/>
    <property type="evidence" value="ECO:0007669"/>
    <property type="project" value="UniProtKB-KW"/>
</dbReference>
<dbReference type="SUPFAM" id="SSF53955">
    <property type="entry name" value="Lysozyme-like"/>
    <property type="match status" value="1"/>
</dbReference>
<keyword evidence="9" id="KW-0472">Membrane</keyword>
<dbReference type="Pfam" id="PF00912">
    <property type="entry name" value="Transgly"/>
    <property type="match status" value="1"/>
</dbReference>
<dbReference type="RefSeq" id="WP_095976339.1">
    <property type="nucleotide sequence ID" value="NZ_CP022163.1"/>
</dbReference>
<evidence type="ECO:0000256" key="7">
    <source>
        <dbReference type="ARBA" id="ARBA00022984"/>
    </source>
</evidence>
<keyword evidence="5" id="KW-0812">Transmembrane</keyword>
<dbReference type="AlphaFoldDB" id="A0A250I6Q8"/>
<keyword evidence="1" id="KW-1003">Cell membrane</keyword>
<keyword evidence="10" id="KW-0961">Cell wall biogenesis/degradation</keyword>
<keyword evidence="8" id="KW-1133">Transmembrane helix</keyword>
<gene>
    <name evidence="12" type="ORF">MEBOL_000992</name>
</gene>
<dbReference type="PANTHER" id="PTHR30400:SF0">
    <property type="entry name" value="BIOSYNTHETIC PEPTIDOGLYCAN TRANSGLYCOSYLASE"/>
    <property type="match status" value="1"/>
</dbReference>
<organism evidence="12 13">
    <name type="scientific">Melittangium boletus DSM 14713</name>
    <dbReference type="NCBI Taxonomy" id="1294270"/>
    <lineage>
        <taxon>Bacteria</taxon>
        <taxon>Pseudomonadati</taxon>
        <taxon>Myxococcota</taxon>
        <taxon>Myxococcia</taxon>
        <taxon>Myxococcales</taxon>
        <taxon>Cystobacterineae</taxon>
        <taxon>Archangiaceae</taxon>
        <taxon>Melittangium</taxon>
    </lineage>
</organism>
<name>A0A250I6Q8_9BACT</name>
<dbReference type="InterPro" id="IPR023346">
    <property type="entry name" value="Lysozyme-like_dom_sf"/>
</dbReference>
<evidence type="ECO:0000256" key="8">
    <source>
        <dbReference type="ARBA" id="ARBA00022989"/>
    </source>
</evidence>
<dbReference type="InterPro" id="IPR036950">
    <property type="entry name" value="PBP_transglycosylase"/>
</dbReference>
<dbReference type="OrthoDB" id="9766909at2"/>
<feature type="domain" description="Glycosyl transferase family 51" evidence="11">
    <location>
        <begin position="426"/>
        <end position="574"/>
    </location>
</feature>
<evidence type="ECO:0000256" key="6">
    <source>
        <dbReference type="ARBA" id="ARBA00022960"/>
    </source>
</evidence>
<evidence type="ECO:0000256" key="10">
    <source>
        <dbReference type="ARBA" id="ARBA00023316"/>
    </source>
</evidence>
<dbReference type="GO" id="GO:0016020">
    <property type="term" value="C:membrane"/>
    <property type="evidence" value="ECO:0007669"/>
    <property type="project" value="InterPro"/>
</dbReference>
<reference evidence="12 13" key="1">
    <citation type="submission" date="2017-06" db="EMBL/GenBank/DDBJ databases">
        <authorList>
            <person name="Kim H.J."/>
            <person name="Triplett B.A."/>
        </authorList>
    </citation>
    <scope>NUCLEOTIDE SEQUENCE [LARGE SCALE GENOMIC DNA]</scope>
    <source>
        <strain evidence="12 13">DSM 14713</strain>
    </source>
</reference>
<evidence type="ECO:0000313" key="13">
    <source>
        <dbReference type="Proteomes" id="UP000217289"/>
    </source>
</evidence>
<dbReference type="GO" id="GO:0071555">
    <property type="term" value="P:cell wall organization"/>
    <property type="evidence" value="ECO:0007669"/>
    <property type="project" value="UniProtKB-KW"/>
</dbReference>